<evidence type="ECO:0000313" key="1">
    <source>
        <dbReference type="EMBL" id="MEQ2247706.1"/>
    </source>
</evidence>
<dbReference type="EMBL" id="JAHRIQ010082016">
    <property type="protein sequence ID" value="MEQ2247706.1"/>
    <property type="molecule type" value="Genomic_DNA"/>
</dbReference>
<name>A0ABV0USH9_9TELE</name>
<keyword evidence="2" id="KW-1185">Reference proteome</keyword>
<sequence length="121" mass="13989">MQEQLLALYAFSTFLKAHFKGVSHTEKLKKYSWSSASVGFSMSAYCRLNPHHFATDDSSYFAWFCRRFLLVELFFSTVALCLCKNSVLDTWLLLLHLITAHTAVAINIRHQLNVLLFFSVY</sequence>
<organism evidence="1 2">
    <name type="scientific">Ilyodon furcidens</name>
    <name type="common">goldbreast splitfin</name>
    <dbReference type="NCBI Taxonomy" id="33524"/>
    <lineage>
        <taxon>Eukaryota</taxon>
        <taxon>Metazoa</taxon>
        <taxon>Chordata</taxon>
        <taxon>Craniata</taxon>
        <taxon>Vertebrata</taxon>
        <taxon>Euteleostomi</taxon>
        <taxon>Actinopterygii</taxon>
        <taxon>Neopterygii</taxon>
        <taxon>Teleostei</taxon>
        <taxon>Neoteleostei</taxon>
        <taxon>Acanthomorphata</taxon>
        <taxon>Ovalentaria</taxon>
        <taxon>Atherinomorphae</taxon>
        <taxon>Cyprinodontiformes</taxon>
        <taxon>Goodeidae</taxon>
        <taxon>Ilyodon</taxon>
    </lineage>
</organism>
<dbReference type="Proteomes" id="UP001482620">
    <property type="component" value="Unassembled WGS sequence"/>
</dbReference>
<reference evidence="1 2" key="1">
    <citation type="submission" date="2021-06" db="EMBL/GenBank/DDBJ databases">
        <authorList>
            <person name="Palmer J.M."/>
        </authorList>
    </citation>
    <scope>NUCLEOTIDE SEQUENCE [LARGE SCALE GENOMIC DNA]</scope>
    <source>
        <strain evidence="2">if_2019</strain>
        <tissue evidence="1">Muscle</tissue>
    </source>
</reference>
<evidence type="ECO:0000313" key="2">
    <source>
        <dbReference type="Proteomes" id="UP001482620"/>
    </source>
</evidence>
<comment type="caution">
    <text evidence="1">The sequence shown here is derived from an EMBL/GenBank/DDBJ whole genome shotgun (WGS) entry which is preliminary data.</text>
</comment>
<accession>A0ABV0USH9</accession>
<protein>
    <submittedName>
        <fullName evidence="1">Uncharacterized protein</fullName>
    </submittedName>
</protein>
<gene>
    <name evidence="1" type="ORF">ILYODFUR_011943</name>
</gene>
<proteinExistence type="predicted"/>